<dbReference type="InterPro" id="IPR013783">
    <property type="entry name" value="Ig-like_fold"/>
</dbReference>
<evidence type="ECO:0000256" key="1">
    <source>
        <dbReference type="ARBA" id="ARBA00000829"/>
    </source>
</evidence>
<dbReference type="InterPro" id="IPR036156">
    <property type="entry name" value="Beta-gal/glucu_dom_sf"/>
</dbReference>
<evidence type="ECO:0000256" key="3">
    <source>
        <dbReference type="ARBA" id="ARBA00012754"/>
    </source>
</evidence>
<reference evidence="8" key="1">
    <citation type="submission" date="2022-01" db="EMBL/GenBank/DDBJ databases">
        <title>Antribacter sp. nov., isolated from Guizhou of China.</title>
        <authorList>
            <person name="Chengliang C."/>
            <person name="Ya Z."/>
        </authorList>
    </citation>
    <scope>NUCLEOTIDE SEQUENCE</scope>
    <source>
        <strain evidence="8">KLBMP 9083</strain>
    </source>
</reference>
<evidence type="ECO:0000256" key="2">
    <source>
        <dbReference type="ARBA" id="ARBA00007401"/>
    </source>
</evidence>
<feature type="domain" description="Beta-mannosidase-like galactose-binding" evidence="7">
    <location>
        <begin position="52"/>
        <end position="206"/>
    </location>
</feature>
<dbReference type="GO" id="GO:0004567">
    <property type="term" value="F:beta-mannosidase activity"/>
    <property type="evidence" value="ECO:0007669"/>
    <property type="project" value="UniProtKB-EC"/>
</dbReference>
<dbReference type="Proteomes" id="UP001165405">
    <property type="component" value="Unassembled WGS sequence"/>
</dbReference>
<gene>
    <name evidence="8" type="ORF">L1785_09925</name>
</gene>
<accession>A0AA41QD79</accession>
<dbReference type="EC" id="3.2.1.25" evidence="3"/>
<sequence>MPDAVSLERARTDPRIVDLAAVPWRVRLLATHLGPGTLPPGPTVHAAAAAGVAATVPGSVHTDLMAAGLLPDPFMDDHADTVRWVGESDWEYATTVDLAPTAVEHARRAELVLEGLATLATVRLNGTEVASTANAHRAWHLDVTDLLRAGANDLTVTFASAARAMREADDGALPYDWAYAYNRVRVMACSVGWDWAPTLVTAGLWRAARLETWSGVRLRAHVATRLSADLTEGILVVDVVLDGPVVASGTVQVSLGDHVWQRDVDGAARLELAVADPAPWWPRGYGDPVRHDVVVRLVGTGQELHRRVGFRHVTLDTTPDAWGRSCTLVVNGRAVFARGANWVPDDLLLSRMTPARYAARVAQAVQAEMTMLRVWGGGTYEDEAFYEACDEAGLLVWQDFAFACAAYPEDESFAGEVAAEAREQVRRLVPHPCVVVWNGSNESLLGWADWGWPDRVGTRAWGEGYFRGILPDIVAREDPGTPYVPSSPFSTTPGVGPNVDGEGSAHLWDQWNLLDHTTYRDHVPRFAAELGYQAPPTWRTLTGALSLDPRRLTPTAPALAGRQKQSGGMAHLVRRLDGHVPDPDALVDDLDDWLWATQLNQADALRTAAEHLRGHWPRTAGCLVWQLNDAWPGISWSLIDHDGRPKPALYAVQRAYAPRLVTLQPRDGATAAVLVNDTDTAWDARVLVQRVHVTDGPVAATVLDVPVGPRAVAQRHVPPDVALPHARREEVLVADALDDPACAGASVGSGAPTPRARRAVAALCREDGVRWPRALSRTRVVPTTNGVDVEITADVLIADVTILADRVHPDARVADALHTLLPGESVTVHVALPQAPAAATRRALAGPPVLRTRNDLWHR</sequence>
<dbReference type="SUPFAM" id="SSF51445">
    <property type="entry name" value="(Trans)glycosidases"/>
    <property type="match status" value="1"/>
</dbReference>
<evidence type="ECO:0000256" key="5">
    <source>
        <dbReference type="ARBA" id="ARBA00023295"/>
    </source>
</evidence>
<name>A0AA41QD79_9MICO</name>
<dbReference type="InterPro" id="IPR054593">
    <property type="entry name" value="Beta-mannosidase-like_N2"/>
</dbReference>
<dbReference type="GO" id="GO:0005975">
    <property type="term" value="P:carbohydrate metabolic process"/>
    <property type="evidence" value="ECO:0007669"/>
    <property type="project" value="UniProtKB-ARBA"/>
</dbReference>
<evidence type="ECO:0000313" key="9">
    <source>
        <dbReference type="Proteomes" id="UP001165405"/>
    </source>
</evidence>
<proteinExistence type="inferred from homology"/>
<dbReference type="PANTHER" id="PTHR43730:SF1">
    <property type="entry name" value="BETA-MANNOSIDASE"/>
    <property type="match status" value="1"/>
</dbReference>
<dbReference type="GO" id="GO:0006516">
    <property type="term" value="P:glycoprotein catabolic process"/>
    <property type="evidence" value="ECO:0007669"/>
    <property type="project" value="TreeGrafter"/>
</dbReference>
<dbReference type="PANTHER" id="PTHR43730">
    <property type="entry name" value="BETA-MANNOSIDASE"/>
    <property type="match status" value="1"/>
</dbReference>
<protein>
    <recommendedName>
        <fullName evidence="3">beta-mannosidase</fullName>
        <ecNumber evidence="3">3.2.1.25</ecNumber>
    </recommendedName>
</protein>
<evidence type="ECO:0000259" key="6">
    <source>
        <dbReference type="Pfam" id="PF00703"/>
    </source>
</evidence>
<dbReference type="RefSeq" id="WP_236089100.1">
    <property type="nucleotide sequence ID" value="NZ_JAKGSG010000029.1"/>
</dbReference>
<evidence type="ECO:0000313" key="8">
    <source>
        <dbReference type="EMBL" id="MCF4121300.1"/>
    </source>
</evidence>
<dbReference type="Pfam" id="PF00703">
    <property type="entry name" value="Glyco_hydro_2"/>
    <property type="match status" value="1"/>
</dbReference>
<dbReference type="InterPro" id="IPR017853">
    <property type="entry name" value="GH"/>
</dbReference>
<comment type="catalytic activity">
    <reaction evidence="1">
        <text>Hydrolysis of terminal, non-reducing beta-D-mannose residues in beta-D-mannosides.</text>
        <dbReference type="EC" id="3.2.1.25"/>
    </reaction>
</comment>
<dbReference type="InterPro" id="IPR050887">
    <property type="entry name" value="Beta-mannosidase_GH2"/>
</dbReference>
<dbReference type="Gene3D" id="3.20.20.80">
    <property type="entry name" value="Glycosidases"/>
    <property type="match status" value="1"/>
</dbReference>
<feature type="domain" description="Glycoside hydrolase family 2 immunoglobulin-like beta-sandwich" evidence="6">
    <location>
        <begin position="220"/>
        <end position="311"/>
    </location>
</feature>
<dbReference type="FunFam" id="3.20.20.80:FF:000050">
    <property type="entry name" value="Beta-mannosidase B"/>
    <property type="match status" value="1"/>
</dbReference>
<comment type="caution">
    <text evidence="8">The sequence shown here is derived from an EMBL/GenBank/DDBJ whole genome shotgun (WGS) entry which is preliminary data.</text>
</comment>
<dbReference type="EMBL" id="JAKGSG010000029">
    <property type="protein sequence ID" value="MCF4121300.1"/>
    <property type="molecule type" value="Genomic_DNA"/>
</dbReference>
<dbReference type="InterPro" id="IPR008979">
    <property type="entry name" value="Galactose-bd-like_sf"/>
</dbReference>
<dbReference type="Gene3D" id="2.60.40.10">
    <property type="entry name" value="Immunoglobulins"/>
    <property type="match status" value="1"/>
</dbReference>
<dbReference type="Pfam" id="PF22666">
    <property type="entry name" value="Glyco_hydro_2_N2"/>
    <property type="match status" value="1"/>
</dbReference>
<dbReference type="InterPro" id="IPR006102">
    <property type="entry name" value="Ig-like_GH2"/>
</dbReference>
<organism evidence="8 9">
    <name type="scientific">Antribacter soli</name>
    <dbReference type="NCBI Taxonomy" id="2910976"/>
    <lineage>
        <taxon>Bacteria</taxon>
        <taxon>Bacillati</taxon>
        <taxon>Actinomycetota</taxon>
        <taxon>Actinomycetes</taxon>
        <taxon>Micrococcales</taxon>
        <taxon>Promicromonosporaceae</taxon>
        <taxon>Antribacter</taxon>
    </lineage>
</organism>
<keyword evidence="4 8" id="KW-0378">Hydrolase</keyword>
<dbReference type="SUPFAM" id="SSF49785">
    <property type="entry name" value="Galactose-binding domain-like"/>
    <property type="match status" value="1"/>
</dbReference>
<keyword evidence="5" id="KW-0326">Glycosidase</keyword>
<keyword evidence="9" id="KW-1185">Reference proteome</keyword>
<dbReference type="AlphaFoldDB" id="A0AA41QD79"/>
<dbReference type="Gene3D" id="2.60.120.260">
    <property type="entry name" value="Galactose-binding domain-like"/>
    <property type="match status" value="1"/>
</dbReference>
<evidence type="ECO:0000256" key="4">
    <source>
        <dbReference type="ARBA" id="ARBA00022801"/>
    </source>
</evidence>
<comment type="similarity">
    <text evidence="2">Belongs to the glycosyl hydrolase 2 family.</text>
</comment>
<dbReference type="SUPFAM" id="SSF49303">
    <property type="entry name" value="beta-Galactosidase/glucuronidase domain"/>
    <property type="match status" value="1"/>
</dbReference>
<evidence type="ECO:0000259" key="7">
    <source>
        <dbReference type="Pfam" id="PF22666"/>
    </source>
</evidence>